<organism evidence="1">
    <name type="scientific">marine metagenome</name>
    <dbReference type="NCBI Taxonomy" id="408172"/>
    <lineage>
        <taxon>unclassified sequences</taxon>
        <taxon>metagenomes</taxon>
        <taxon>ecological metagenomes</taxon>
    </lineage>
</organism>
<name>A0A382SV87_9ZZZZ</name>
<accession>A0A382SV87</accession>
<proteinExistence type="predicted"/>
<sequence length="51" mass="6031">MVRTGFVWTGPSRNFMAQRNFTERTKPRITPAVPYTAHWLIQAIEQKQIKK</sequence>
<dbReference type="EMBL" id="UINC01131863">
    <property type="protein sequence ID" value="SVD13829.1"/>
    <property type="molecule type" value="Genomic_DNA"/>
</dbReference>
<reference evidence="1" key="1">
    <citation type="submission" date="2018-05" db="EMBL/GenBank/DDBJ databases">
        <authorList>
            <person name="Lanie J.A."/>
            <person name="Ng W.-L."/>
            <person name="Kazmierczak K.M."/>
            <person name="Andrzejewski T.M."/>
            <person name="Davidsen T.M."/>
            <person name="Wayne K.J."/>
            <person name="Tettelin H."/>
            <person name="Glass J.I."/>
            <person name="Rusch D."/>
            <person name="Podicherti R."/>
            <person name="Tsui H.-C.T."/>
            <person name="Winkler M.E."/>
        </authorList>
    </citation>
    <scope>NUCLEOTIDE SEQUENCE</scope>
</reference>
<protein>
    <submittedName>
        <fullName evidence="1">Uncharacterized protein</fullName>
    </submittedName>
</protein>
<gene>
    <name evidence="1" type="ORF">METZ01_LOCUS366683</name>
</gene>
<evidence type="ECO:0000313" key="1">
    <source>
        <dbReference type="EMBL" id="SVD13829.1"/>
    </source>
</evidence>
<dbReference type="AlphaFoldDB" id="A0A382SV87"/>